<dbReference type="Pfam" id="PF01547">
    <property type="entry name" value="SBP_bac_1"/>
    <property type="match status" value="1"/>
</dbReference>
<sequence>MRRCISILCLLIMVALCFLMARISQELPGDPTALVAEKYAGWSGVLRLWIYEGWSCGAGSLSGWLNQCIASFEKAHPGVYVQPKYVDAQAIRQLAESGIYPPDMVLFPTGLLEGWKSLQALGEISGLRPELSNAGQGYAAPVAMGAYAWVYNRDLLDKLPADWSEIDVPIGSPEDGDFASYSGALLALCSDLSSPEAQEMELALPGLDLGLPTGEPTAAPTALPSPADGLPCRLPEGFSASQSAYTDFVNGDLAAIPVTQRELQRLSTLSESGKGPHWAVSIPGEWTFVDQILYLGIVARDPEAPDGRQEICEQFLAFLLTEDCQKNLASSGAFPTISLEGIYAQHSAYASLEAALAQKKLIVPAAFGNAWREDARILLERFAQGAVSAREGLTLLRAKCASS</sequence>
<dbReference type="EMBL" id="DVMU01000053">
    <property type="protein sequence ID" value="HIU33360.1"/>
    <property type="molecule type" value="Genomic_DNA"/>
</dbReference>
<dbReference type="AlphaFoldDB" id="A0A9D1IA95"/>
<evidence type="ECO:0000313" key="1">
    <source>
        <dbReference type="EMBL" id="HIU33360.1"/>
    </source>
</evidence>
<gene>
    <name evidence="1" type="ORF">IAB02_02230</name>
</gene>
<organism evidence="1 2">
    <name type="scientific">Candidatus Pullichristensenella excrementigallinarum</name>
    <dbReference type="NCBI Taxonomy" id="2840907"/>
    <lineage>
        <taxon>Bacteria</taxon>
        <taxon>Bacillati</taxon>
        <taxon>Bacillota</taxon>
        <taxon>Clostridia</taxon>
        <taxon>Candidatus Pullichristensenella</taxon>
    </lineage>
</organism>
<dbReference type="Proteomes" id="UP000824072">
    <property type="component" value="Unassembled WGS sequence"/>
</dbReference>
<dbReference type="SUPFAM" id="SSF53850">
    <property type="entry name" value="Periplasmic binding protein-like II"/>
    <property type="match status" value="1"/>
</dbReference>
<reference evidence="1" key="1">
    <citation type="submission" date="2020-10" db="EMBL/GenBank/DDBJ databases">
        <authorList>
            <person name="Gilroy R."/>
        </authorList>
    </citation>
    <scope>NUCLEOTIDE SEQUENCE</scope>
    <source>
        <strain evidence="1">ChiHcec3-11533</strain>
    </source>
</reference>
<evidence type="ECO:0000313" key="2">
    <source>
        <dbReference type="Proteomes" id="UP000824072"/>
    </source>
</evidence>
<protein>
    <submittedName>
        <fullName evidence="1">Extracellular solute-binding protein</fullName>
    </submittedName>
</protein>
<dbReference type="Gene3D" id="3.40.190.10">
    <property type="entry name" value="Periplasmic binding protein-like II"/>
    <property type="match status" value="1"/>
</dbReference>
<dbReference type="InterPro" id="IPR006059">
    <property type="entry name" value="SBP"/>
</dbReference>
<accession>A0A9D1IA95</accession>
<reference evidence="1" key="2">
    <citation type="journal article" date="2021" name="PeerJ">
        <title>Extensive microbial diversity within the chicken gut microbiome revealed by metagenomics and culture.</title>
        <authorList>
            <person name="Gilroy R."/>
            <person name="Ravi A."/>
            <person name="Getino M."/>
            <person name="Pursley I."/>
            <person name="Horton D.L."/>
            <person name="Alikhan N.F."/>
            <person name="Baker D."/>
            <person name="Gharbi K."/>
            <person name="Hall N."/>
            <person name="Watson M."/>
            <person name="Adriaenssens E.M."/>
            <person name="Foster-Nyarko E."/>
            <person name="Jarju S."/>
            <person name="Secka A."/>
            <person name="Antonio M."/>
            <person name="Oren A."/>
            <person name="Chaudhuri R.R."/>
            <person name="La Ragione R."/>
            <person name="Hildebrand F."/>
            <person name="Pallen M.J."/>
        </authorList>
    </citation>
    <scope>NUCLEOTIDE SEQUENCE</scope>
    <source>
        <strain evidence="1">ChiHcec3-11533</strain>
    </source>
</reference>
<proteinExistence type="predicted"/>
<name>A0A9D1IA95_9FIRM</name>
<comment type="caution">
    <text evidence="1">The sequence shown here is derived from an EMBL/GenBank/DDBJ whole genome shotgun (WGS) entry which is preliminary data.</text>
</comment>